<reference evidence="2 3" key="1">
    <citation type="submission" date="2017-12" db="EMBL/GenBank/DDBJ databases">
        <title>Comparative genomics of Botrytis spp.</title>
        <authorList>
            <person name="Valero-Jimenez C.A."/>
            <person name="Tapia P."/>
            <person name="Veloso J."/>
            <person name="Silva-Moreno E."/>
            <person name="Staats M."/>
            <person name="Valdes J.H."/>
            <person name="Van Kan J.A.L."/>
        </authorList>
    </citation>
    <scope>NUCLEOTIDE SEQUENCE [LARGE SCALE GENOMIC DNA]</scope>
    <source>
        <strain evidence="2 3">Bp0003</strain>
    </source>
</reference>
<dbReference type="Pfam" id="PF06985">
    <property type="entry name" value="HET"/>
    <property type="match status" value="1"/>
</dbReference>
<dbReference type="PANTHER" id="PTHR33112">
    <property type="entry name" value="DOMAIN PROTEIN, PUTATIVE-RELATED"/>
    <property type="match status" value="1"/>
</dbReference>
<evidence type="ECO:0000313" key="2">
    <source>
        <dbReference type="EMBL" id="TGO29251.1"/>
    </source>
</evidence>
<keyword evidence="3" id="KW-1185">Reference proteome</keyword>
<protein>
    <recommendedName>
        <fullName evidence="1">Heterokaryon incompatibility domain-containing protein</fullName>
    </recommendedName>
</protein>
<dbReference type="AlphaFoldDB" id="A0A4Z1G5G4"/>
<organism evidence="2 3">
    <name type="scientific">Botrytis paeoniae</name>
    <dbReference type="NCBI Taxonomy" id="278948"/>
    <lineage>
        <taxon>Eukaryota</taxon>
        <taxon>Fungi</taxon>
        <taxon>Dikarya</taxon>
        <taxon>Ascomycota</taxon>
        <taxon>Pezizomycotina</taxon>
        <taxon>Leotiomycetes</taxon>
        <taxon>Helotiales</taxon>
        <taxon>Sclerotiniaceae</taxon>
        <taxon>Botrytis</taxon>
    </lineage>
</organism>
<accession>A0A4Z1G5G4</accession>
<sequence length="689" mass="77611">MAPSLPCRVCLNINPMCQTARWRVDVVGNDKIEYTLPFNFRELILSSRACSFCFLIKGGAQAIRRDAASLHRRSHYSLIVKRGRIIVQKSAPLEIELIRVKDGVGEEVLSRLQFFVADKDDEVGGICLRPTISDSSDFGVLGIARNVPTLISTKTHITLINSWISNCRKNHSSCDIATTSQLPSRLLDISSSEDVIYLVETRDLPSSANRPSYATLSHCWGSNRIIQTTSSTIKSFYSGVRKPNLPATFQDAISVVRALGLRFIWIDSLCIVQDSLDDWKHESILMASIYSNCYVNIAATGAADSSKGCLAPRNPLYRSIPVIAKGLLKPETEDKSIFVRHSLNGLHQFYSTPTILRNETTGSWGKEKHEAPLLSRAWIFQERYLAPRTLHFCSSELVMECRKELRCECTGLDSIASNPLRDVQDISYDSWLRAVEEFSRLRLSHETDRLSALLGIAKVFHARLMSTYLRGLWAEDLARGLLWDVTRYENVHTSASPFNLPLKRQNIEVAPTWSWASMVMTEGIGIIFPAAHDASFSKNPQFYPSKPASLPTMSIGTSSFDTFLETKVICVNTEYFFATVFLPETEENKMLVFDADIEDMVLISMYDMNLDIPLHPGGLPQEQSWEVFCLILGSMTEKNYELNEEAEFFCTLVIKFNSVIGAWKRIGVLDVRKDDANFPSIGEREFNLI</sequence>
<evidence type="ECO:0000259" key="1">
    <source>
        <dbReference type="Pfam" id="PF06985"/>
    </source>
</evidence>
<dbReference type="InterPro" id="IPR010730">
    <property type="entry name" value="HET"/>
</dbReference>
<gene>
    <name evidence="2" type="ORF">BPAE_0017g00590</name>
</gene>
<proteinExistence type="predicted"/>
<name>A0A4Z1G5G4_9HELO</name>
<comment type="caution">
    <text evidence="2">The sequence shown here is derived from an EMBL/GenBank/DDBJ whole genome shotgun (WGS) entry which is preliminary data.</text>
</comment>
<evidence type="ECO:0000313" key="3">
    <source>
        <dbReference type="Proteomes" id="UP000297910"/>
    </source>
</evidence>
<dbReference type="EMBL" id="PQXI01000017">
    <property type="protein sequence ID" value="TGO29251.1"/>
    <property type="molecule type" value="Genomic_DNA"/>
</dbReference>
<feature type="domain" description="Heterokaryon incompatibility" evidence="1">
    <location>
        <begin position="213"/>
        <end position="382"/>
    </location>
</feature>
<dbReference type="Proteomes" id="UP000297910">
    <property type="component" value="Unassembled WGS sequence"/>
</dbReference>
<dbReference type="PANTHER" id="PTHR33112:SF10">
    <property type="entry name" value="TOL"/>
    <property type="match status" value="1"/>
</dbReference>